<dbReference type="SUPFAM" id="SSF48726">
    <property type="entry name" value="Immunoglobulin"/>
    <property type="match status" value="3"/>
</dbReference>
<dbReference type="Pfam" id="PF07679">
    <property type="entry name" value="I-set"/>
    <property type="match status" value="1"/>
</dbReference>
<dbReference type="EMBL" id="CAXKWB010022206">
    <property type="protein sequence ID" value="CAL4124178.1"/>
    <property type="molecule type" value="Genomic_DNA"/>
</dbReference>
<feature type="domain" description="Ig-like" evidence="10">
    <location>
        <begin position="57"/>
        <end position="151"/>
    </location>
</feature>
<proteinExistence type="predicted"/>
<evidence type="ECO:0000256" key="4">
    <source>
        <dbReference type="ARBA" id="ARBA00023136"/>
    </source>
</evidence>
<dbReference type="PANTHER" id="PTHR45080:SF33">
    <property type="entry name" value="IG-LIKE DOMAIN-CONTAINING PROTEIN"/>
    <property type="match status" value="1"/>
</dbReference>
<dbReference type="InterPro" id="IPR003599">
    <property type="entry name" value="Ig_sub"/>
</dbReference>
<dbReference type="CDD" id="cd00063">
    <property type="entry name" value="FN3"/>
    <property type="match status" value="1"/>
</dbReference>
<dbReference type="CDD" id="cd00096">
    <property type="entry name" value="Ig"/>
    <property type="match status" value="1"/>
</dbReference>
<keyword evidence="4" id="KW-0472">Membrane</keyword>
<evidence type="ECO:0000259" key="11">
    <source>
        <dbReference type="PROSITE" id="PS50853"/>
    </source>
</evidence>
<dbReference type="FunFam" id="2.60.40.10:FF:000032">
    <property type="entry name" value="palladin isoform X1"/>
    <property type="match status" value="1"/>
</dbReference>
<dbReference type="PANTHER" id="PTHR45080">
    <property type="entry name" value="CONTACTIN 5"/>
    <property type="match status" value="1"/>
</dbReference>
<dbReference type="InterPro" id="IPR013098">
    <property type="entry name" value="Ig_I-set"/>
</dbReference>
<comment type="subcellular location">
    <subcellularLocation>
        <location evidence="1">Cell membrane</location>
    </subcellularLocation>
</comment>
<dbReference type="Pfam" id="PF13927">
    <property type="entry name" value="Ig_3"/>
    <property type="match status" value="1"/>
</dbReference>
<protein>
    <submittedName>
        <fullName evidence="12">Uncharacterized protein</fullName>
    </submittedName>
</protein>
<feature type="compositionally biased region" description="Polar residues" evidence="8">
    <location>
        <begin position="497"/>
        <end position="507"/>
    </location>
</feature>
<sequence length="524" mass="57735">MQLLILLLLLVSTCSTWSYPQQQDYFMDDPAGDYEYDNTDGNYDEESNLDYDNMELPTFTVDEQTYTVEEGGVISISFAVSGDTPYVPIVKKVAKDGKPEQLLFVGDQEVKITKKKKYEMKGGVLTIRNVKKEDAGEYMCYYEAEPVVELTHMLDVQYAPTVSSQTPKNQRVTKGDSVTLECEAEGNPIPKITWSRIGGRLPAGPQEEEGHSMTLLDVDRHVEGTYTCKADNGIGKSASENMSISVEYAPEIVTEKAIIRTGEGDKVELVCIVYSRPAAEVTWQKDGSSVEHEPNMEETEGGHKHTLMLQAISEEMFGDYTCHAKNDNGEAEATINLTDLPKPPHFTSDSNGGEETSYTLTFETESYYPITEYQLKYRKAKVNDSSEEPGSWVDLGSMDVEDVDTKEMTHTLKYTIDGLEQATEYEVTAAIKNQNKWGNESSFLFSTKKAIPTTTTSTTTTTITSTTTTSTMASPVDDKDDVEGPSSSESKDKPQGRTATGGSSSLQAASTSMLVIAVALLFGH</sequence>
<dbReference type="GO" id="GO:0050808">
    <property type="term" value="P:synapse organization"/>
    <property type="evidence" value="ECO:0007669"/>
    <property type="project" value="TreeGrafter"/>
</dbReference>
<feature type="signal peptide" evidence="9">
    <location>
        <begin position="1"/>
        <end position="18"/>
    </location>
</feature>
<dbReference type="PROSITE" id="PS50853">
    <property type="entry name" value="FN3"/>
    <property type="match status" value="1"/>
</dbReference>
<dbReference type="InterPro" id="IPR013151">
    <property type="entry name" value="Immunoglobulin_dom"/>
</dbReference>
<organism evidence="12 13">
    <name type="scientific">Meganyctiphanes norvegica</name>
    <name type="common">Northern krill</name>
    <name type="synonym">Thysanopoda norvegica</name>
    <dbReference type="NCBI Taxonomy" id="48144"/>
    <lineage>
        <taxon>Eukaryota</taxon>
        <taxon>Metazoa</taxon>
        <taxon>Ecdysozoa</taxon>
        <taxon>Arthropoda</taxon>
        <taxon>Crustacea</taxon>
        <taxon>Multicrustacea</taxon>
        <taxon>Malacostraca</taxon>
        <taxon>Eumalacostraca</taxon>
        <taxon>Eucarida</taxon>
        <taxon>Euphausiacea</taxon>
        <taxon>Euphausiidae</taxon>
        <taxon>Meganyctiphanes</taxon>
    </lineage>
</organism>
<evidence type="ECO:0000313" key="12">
    <source>
        <dbReference type="EMBL" id="CAL4124178.1"/>
    </source>
</evidence>
<dbReference type="SMART" id="SM00408">
    <property type="entry name" value="IGc2"/>
    <property type="match status" value="3"/>
</dbReference>
<evidence type="ECO:0000256" key="2">
    <source>
        <dbReference type="ARBA" id="ARBA00022475"/>
    </source>
</evidence>
<dbReference type="InterPro" id="IPR003598">
    <property type="entry name" value="Ig_sub2"/>
</dbReference>
<dbReference type="InterPro" id="IPR013783">
    <property type="entry name" value="Ig-like_fold"/>
</dbReference>
<gene>
    <name evidence="12" type="ORF">MNOR_LOCUS24314</name>
</gene>
<feature type="non-terminal residue" evidence="12">
    <location>
        <position position="524"/>
    </location>
</feature>
<feature type="domain" description="Ig-like" evidence="10">
    <location>
        <begin position="250"/>
        <end position="338"/>
    </location>
</feature>
<keyword evidence="2" id="KW-1003">Cell membrane</keyword>
<evidence type="ECO:0000256" key="7">
    <source>
        <dbReference type="ARBA" id="ARBA00023319"/>
    </source>
</evidence>
<feature type="domain" description="Fibronectin type-III" evidence="11">
    <location>
        <begin position="340"/>
        <end position="453"/>
    </location>
</feature>
<evidence type="ECO:0000256" key="3">
    <source>
        <dbReference type="ARBA" id="ARBA00022737"/>
    </source>
</evidence>
<accession>A0AAV2RHV3</accession>
<keyword evidence="6" id="KW-0325">Glycoprotein</keyword>
<dbReference type="GO" id="GO:0043025">
    <property type="term" value="C:neuronal cell body"/>
    <property type="evidence" value="ECO:0007669"/>
    <property type="project" value="TreeGrafter"/>
</dbReference>
<dbReference type="GO" id="GO:0007156">
    <property type="term" value="P:homophilic cell adhesion via plasma membrane adhesion molecules"/>
    <property type="evidence" value="ECO:0007669"/>
    <property type="project" value="TreeGrafter"/>
</dbReference>
<dbReference type="PROSITE" id="PS50835">
    <property type="entry name" value="IG_LIKE"/>
    <property type="match status" value="3"/>
</dbReference>
<dbReference type="Pfam" id="PF00047">
    <property type="entry name" value="ig"/>
    <property type="match status" value="1"/>
</dbReference>
<dbReference type="InterPro" id="IPR003961">
    <property type="entry name" value="FN3_dom"/>
</dbReference>
<dbReference type="InterPro" id="IPR036116">
    <property type="entry name" value="FN3_sf"/>
</dbReference>
<dbReference type="GO" id="GO:0008046">
    <property type="term" value="F:axon guidance receptor activity"/>
    <property type="evidence" value="ECO:0007669"/>
    <property type="project" value="TreeGrafter"/>
</dbReference>
<dbReference type="SMART" id="SM00409">
    <property type="entry name" value="IG"/>
    <property type="match status" value="3"/>
</dbReference>
<feature type="chain" id="PRO_5043337691" evidence="9">
    <location>
        <begin position="19"/>
        <end position="524"/>
    </location>
</feature>
<dbReference type="InterPro" id="IPR007110">
    <property type="entry name" value="Ig-like_dom"/>
</dbReference>
<dbReference type="Proteomes" id="UP001497623">
    <property type="component" value="Unassembled WGS sequence"/>
</dbReference>
<keyword evidence="3" id="KW-0677">Repeat</keyword>
<dbReference type="InterPro" id="IPR050958">
    <property type="entry name" value="Cell_Adh-Cytoskel_Orgn"/>
</dbReference>
<keyword evidence="7" id="KW-0393">Immunoglobulin domain</keyword>
<reference evidence="12 13" key="1">
    <citation type="submission" date="2024-05" db="EMBL/GenBank/DDBJ databases">
        <authorList>
            <person name="Wallberg A."/>
        </authorList>
    </citation>
    <scope>NUCLEOTIDE SEQUENCE [LARGE SCALE GENOMIC DNA]</scope>
</reference>
<evidence type="ECO:0000256" key="6">
    <source>
        <dbReference type="ARBA" id="ARBA00023180"/>
    </source>
</evidence>
<evidence type="ECO:0000259" key="10">
    <source>
        <dbReference type="PROSITE" id="PS50835"/>
    </source>
</evidence>
<evidence type="ECO:0000256" key="1">
    <source>
        <dbReference type="ARBA" id="ARBA00004236"/>
    </source>
</evidence>
<dbReference type="GO" id="GO:0005886">
    <property type="term" value="C:plasma membrane"/>
    <property type="evidence" value="ECO:0007669"/>
    <property type="project" value="UniProtKB-SubCell"/>
</dbReference>
<keyword evidence="9" id="KW-0732">Signal</keyword>
<name>A0AAV2RHV3_MEGNR</name>
<dbReference type="SUPFAM" id="SSF49265">
    <property type="entry name" value="Fibronectin type III"/>
    <property type="match status" value="1"/>
</dbReference>
<dbReference type="FunFam" id="2.60.40.10:FF:000005">
    <property type="entry name" value="Neuronal cell adhesion molecule"/>
    <property type="match status" value="1"/>
</dbReference>
<evidence type="ECO:0000256" key="8">
    <source>
        <dbReference type="SAM" id="MobiDB-lite"/>
    </source>
</evidence>
<feature type="compositionally biased region" description="Low complexity" evidence="8">
    <location>
        <begin position="455"/>
        <end position="471"/>
    </location>
</feature>
<dbReference type="Gene3D" id="2.60.40.10">
    <property type="entry name" value="Immunoglobulins"/>
    <property type="match status" value="4"/>
</dbReference>
<keyword evidence="13" id="KW-1185">Reference proteome</keyword>
<dbReference type="InterPro" id="IPR036179">
    <property type="entry name" value="Ig-like_dom_sf"/>
</dbReference>
<comment type="caution">
    <text evidence="12">The sequence shown here is derived from an EMBL/GenBank/DDBJ whole genome shotgun (WGS) entry which is preliminary data.</text>
</comment>
<dbReference type="GO" id="GO:0030424">
    <property type="term" value="C:axon"/>
    <property type="evidence" value="ECO:0007669"/>
    <property type="project" value="TreeGrafter"/>
</dbReference>
<keyword evidence="5" id="KW-1015">Disulfide bond</keyword>
<evidence type="ECO:0000256" key="5">
    <source>
        <dbReference type="ARBA" id="ARBA00023157"/>
    </source>
</evidence>
<feature type="domain" description="Ig-like" evidence="10">
    <location>
        <begin position="160"/>
        <end position="245"/>
    </location>
</feature>
<evidence type="ECO:0000313" key="13">
    <source>
        <dbReference type="Proteomes" id="UP001497623"/>
    </source>
</evidence>
<evidence type="ECO:0000256" key="9">
    <source>
        <dbReference type="SAM" id="SignalP"/>
    </source>
</evidence>
<feature type="region of interest" description="Disordered" evidence="8">
    <location>
        <begin position="455"/>
        <end position="507"/>
    </location>
</feature>
<dbReference type="AlphaFoldDB" id="A0AAV2RHV3"/>